<name>A0A832A3Y6_9BACT</name>
<dbReference type="NCBIfam" id="NF040559">
    <property type="entry name" value="CAS_Csx20"/>
    <property type="match status" value="1"/>
</dbReference>
<dbReference type="EMBL" id="DSTK01000041">
    <property type="protein sequence ID" value="HFK98760.1"/>
    <property type="molecule type" value="Genomic_DNA"/>
</dbReference>
<reference evidence="1" key="1">
    <citation type="journal article" date="2020" name="mSystems">
        <title>Genome- and Community-Level Interaction Insights into Carbon Utilization and Element Cycling Functions of Hydrothermarchaeota in Hydrothermal Sediment.</title>
        <authorList>
            <person name="Zhou Z."/>
            <person name="Liu Y."/>
            <person name="Xu W."/>
            <person name="Pan J."/>
            <person name="Luo Z.H."/>
            <person name="Li M."/>
        </authorList>
    </citation>
    <scope>NUCLEOTIDE SEQUENCE [LARGE SCALE GENOMIC DNA]</scope>
    <source>
        <strain evidence="1">SpSt-456</strain>
    </source>
</reference>
<protein>
    <recommendedName>
        <fullName evidence="2">CRISPR-associated protein</fullName>
    </recommendedName>
</protein>
<accession>A0A832A3Y6</accession>
<organism evidence="1">
    <name type="scientific">Desulfacinum infernum</name>
    <dbReference type="NCBI Taxonomy" id="35837"/>
    <lineage>
        <taxon>Bacteria</taxon>
        <taxon>Pseudomonadati</taxon>
        <taxon>Thermodesulfobacteriota</taxon>
        <taxon>Syntrophobacteria</taxon>
        <taxon>Syntrophobacterales</taxon>
        <taxon>Syntrophobacteraceae</taxon>
        <taxon>Desulfacinum</taxon>
    </lineage>
</organism>
<proteinExistence type="predicted"/>
<dbReference type="InterPro" id="IPR049811">
    <property type="entry name" value="MJ1673-like_dom"/>
</dbReference>
<dbReference type="AlphaFoldDB" id="A0A832A3Y6"/>
<comment type="caution">
    <text evidence="1">The sequence shown here is derived from an EMBL/GenBank/DDBJ whole genome shotgun (WGS) entry which is preliminary data.</text>
</comment>
<evidence type="ECO:0008006" key="2">
    <source>
        <dbReference type="Google" id="ProtNLM"/>
    </source>
</evidence>
<evidence type="ECO:0000313" key="1">
    <source>
        <dbReference type="EMBL" id="HFK98760.1"/>
    </source>
</evidence>
<gene>
    <name evidence="1" type="ORF">ENS06_15725</name>
</gene>
<sequence length="154" mass="17122">MMRRVFLLFSHHLTPAQEKELADEWHAPVMRLMPEALKKRWGNVPPESPSVREWVQPVLDWVAGEAAPGDVILVQGDYGATVLAVSWALSKGLVPVYATTERLLEETVQPDGSVVQKRVFRHVRFRRYEFCPPSNGIEKVGCPGGTADAMGGQS</sequence>